<dbReference type="AlphaFoldDB" id="A0A212L7B3"/>
<proteinExistence type="predicted"/>
<dbReference type="EMBL" id="FMJC01000002">
    <property type="protein sequence ID" value="SCM73441.1"/>
    <property type="molecule type" value="Genomic_DNA"/>
</dbReference>
<dbReference type="InterPro" id="IPR010921">
    <property type="entry name" value="Trp_repressor/repl_initiator"/>
</dbReference>
<dbReference type="RefSeq" id="WP_269474327.1">
    <property type="nucleotide sequence ID" value="NZ_LT608333.1"/>
</dbReference>
<dbReference type="SUPFAM" id="SSF48295">
    <property type="entry name" value="TrpR-like"/>
    <property type="match status" value="1"/>
</dbReference>
<dbReference type="GO" id="GO:0043565">
    <property type="term" value="F:sequence-specific DNA binding"/>
    <property type="evidence" value="ECO:0007669"/>
    <property type="project" value="InterPro"/>
</dbReference>
<accession>A0A212L7B3</accession>
<reference evidence="1" key="1">
    <citation type="submission" date="2016-08" db="EMBL/GenBank/DDBJ databases">
        <authorList>
            <person name="Seilhamer J.J."/>
        </authorList>
    </citation>
    <scope>NUCLEOTIDE SEQUENCE</scope>
    <source>
        <strain evidence="1">86-1</strain>
    </source>
</reference>
<sequence>MSKRKNHAPAFKARVALAAFSGDKTIADLGSEFGAHQTLVHK</sequence>
<organism evidence="1">
    <name type="scientific">uncultured Desulfovibrio sp</name>
    <dbReference type="NCBI Taxonomy" id="167968"/>
    <lineage>
        <taxon>Bacteria</taxon>
        <taxon>Pseudomonadati</taxon>
        <taxon>Thermodesulfobacteriota</taxon>
        <taxon>Desulfovibrionia</taxon>
        <taxon>Desulfovibrionales</taxon>
        <taxon>Desulfovibrionaceae</taxon>
        <taxon>Desulfovibrio</taxon>
        <taxon>environmental samples</taxon>
    </lineage>
</organism>
<protein>
    <submittedName>
        <fullName evidence="1">Transposase</fullName>
    </submittedName>
</protein>
<name>A0A212L7B3_9BACT</name>
<gene>
    <name evidence="1" type="ORF">KL86DES1_21301</name>
</gene>
<evidence type="ECO:0000313" key="1">
    <source>
        <dbReference type="EMBL" id="SCM73441.1"/>
    </source>
</evidence>